<dbReference type="PROSITE" id="PS51257">
    <property type="entry name" value="PROKAR_LIPOPROTEIN"/>
    <property type="match status" value="1"/>
</dbReference>
<dbReference type="AlphaFoldDB" id="A0A1H8C5J3"/>
<dbReference type="Proteomes" id="UP000199450">
    <property type="component" value="Unassembled WGS sequence"/>
</dbReference>
<dbReference type="STRING" id="295069.SAMN05421856_10886"/>
<dbReference type="EMBL" id="FOBV01000008">
    <property type="protein sequence ID" value="SEM90242.1"/>
    <property type="molecule type" value="Genomic_DNA"/>
</dbReference>
<proteinExistence type="predicted"/>
<dbReference type="RefSeq" id="WP_090001082.1">
    <property type="nucleotide sequence ID" value="NZ_FOBV01000008.1"/>
</dbReference>
<sequence length="156" mass="18141">MKNIIILFFCFLLTISCEQHSKNTLNLTASVQRNDELKENPLLMKPITSSINPENSTMSTFYGNDIAFNYAQRHPDADYPENAILYEVTWKQKPDEVWFGGNIPKEIYSVEKISFTDSRSVYERYEGKPLRRILGNNTKDQLRKEIILDQRMAVSP</sequence>
<reference evidence="2" key="1">
    <citation type="submission" date="2016-10" db="EMBL/GenBank/DDBJ databases">
        <authorList>
            <person name="Varghese N."/>
            <person name="Submissions S."/>
        </authorList>
    </citation>
    <scope>NUCLEOTIDE SEQUENCE [LARGE SCALE GENOMIC DNA]</scope>
    <source>
        <strain evidence="2">DSM 17453</strain>
    </source>
</reference>
<accession>A0A1H8C5J3</accession>
<evidence type="ECO:0000313" key="1">
    <source>
        <dbReference type="EMBL" id="SEM90242.1"/>
    </source>
</evidence>
<evidence type="ECO:0000313" key="2">
    <source>
        <dbReference type="Proteomes" id="UP000199450"/>
    </source>
</evidence>
<keyword evidence="2" id="KW-1185">Reference proteome</keyword>
<name>A0A1H8C5J3_9FLAO</name>
<dbReference type="OrthoDB" id="674757at2"/>
<gene>
    <name evidence="1" type="ORF">SAMN05421856_10886</name>
</gene>
<organism evidence="1 2">
    <name type="scientific">Chryseobacterium taichungense</name>
    <dbReference type="NCBI Taxonomy" id="295069"/>
    <lineage>
        <taxon>Bacteria</taxon>
        <taxon>Pseudomonadati</taxon>
        <taxon>Bacteroidota</taxon>
        <taxon>Flavobacteriia</taxon>
        <taxon>Flavobacteriales</taxon>
        <taxon>Weeksellaceae</taxon>
        <taxon>Chryseobacterium group</taxon>
        <taxon>Chryseobacterium</taxon>
    </lineage>
</organism>
<protein>
    <submittedName>
        <fullName evidence="1">Uncharacterized protein</fullName>
    </submittedName>
</protein>